<evidence type="ECO:0000313" key="1">
    <source>
        <dbReference type="EMBL" id="KAK7060028.1"/>
    </source>
</evidence>
<evidence type="ECO:0008006" key="3">
    <source>
        <dbReference type="Google" id="ProtNLM"/>
    </source>
</evidence>
<comment type="caution">
    <text evidence="1">The sequence shown here is derived from an EMBL/GenBank/DDBJ whole genome shotgun (WGS) entry which is preliminary data.</text>
</comment>
<name>A0AAW0E846_9AGAR</name>
<keyword evidence="2" id="KW-1185">Reference proteome</keyword>
<dbReference type="EMBL" id="JAWWNJ010000003">
    <property type="protein sequence ID" value="KAK7060028.1"/>
    <property type="molecule type" value="Genomic_DNA"/>
</dbReference>
<proteinExistence type="predicted"/>
<protein>
    <recommendedName>
        <fullName evidence="3">F-box protein</fullName>
    </recommendedName>
</protein>
<organism evidence="1 2">
    <name type="scientific">Favolaschia claudopus</name>
    <dbReference type="NCBI Taxonomy" id="2862362"/>
    <lineage>
        <taxon>Eukaryota</taxon>
        <taxon>Fungi</taxon>
        <taxon>Dikarya</taxon>
        <taxon>Basidiomycota</taxon>
        <taxon>Agaricomycotina</taxon>
        <taxon>Agaricomycetes</taxon>
        <taxon>Agaricomycetidae</taxon>
        <taxon>Agaricales</taxon>
        <taxon>Marasmiineae</taxon>
        <taxon>Mycenaceae</taxon>
        <taxon>Favolaschia</taxon>
    </lineage>
</organism>
<evidence type="ECO:0000313" key="2">
    <source>
        <dbReference type="Proteomes" id="UP001362999"/>
    </source>
</evidence>
<sequence>MAESPCFPPELERYIFETAAHLYPGIIPRLLLVAQRVLIWIEPWLHRTVFFDSFTKKSGHGAAILRALQTHSKLAQFFAAAVRYLFVFSFELDGFFGQYTKREWSDAELAILFQACSGVETLLLFGDIEKHKLLELFTKTTMRPWRIIMLLDLIGTTPDISLSVFDNVTHLVLGDINETDRILDENWGQLRNLQGLPRLTHLALYKCSTWSSTRLVSALLSGCANLHCLIIVTHDPVPVLEEMNDSRLSIVIDRRPLFDAPDEADGLDIWAHIDGAIRRYTDIFGQDS</sequence>
<reference evidence="1 2" key="1">
    <citation type="journal article" date="2024" name="J Genomics">
        <title>Draft genome sequencing and assembly of Favolaschia claudopus CIRM-BRFM 2984 isolated from oak limbs.</title>
        <authorList>
            <person name="Navarro D."/>
            <person name="Drula E."/>
            <person name="Chaduli D."/>
            <person name="Cazenave R."/>
            <person name="Ahrendt S."/>
            <person name="Wang J."/>
            <person name="Lipzen A."/>
            <person name="Daum C."/>
            <person name="Barry K."/>
            <person name="Grigoriev I.V."/>
            <person name="Favel A."/>
            <person name="Rosso M.N."/>
            <person name="Martin F."/>
        </authorList>
    </citation>
    <scope>NUCLEOTIDE SEQUENCE [LARGE SCALE GENOMIC DNA]</scope>
    <source>
        <strain evidence="1 2">CIRM-BRFM 2984</strain>
    </source>
</reference>
<dbReference type="AlphaFoldDB" id="A0AAW0E846"/>
<dbReference type="Proteomes" id="UP001362999">
    <property type="component" value="Unassembled WGS sequence"/>
</dbReference>
<gene>
    <name evidence="1" type="ORF">R3P38DRAFT_2838979</name>
</gene>
<accession>A0AAW0E846</accession>